<feature type="binding site" evidence="8">
    <location>
        <position position="222"/>
    </location>
    <ligand>
        <name>Fe(2+)</name>
        <dbReference type="ChEBI" id="CHEBI:29033"/>
    </ligand>
</feature>
<reference evidence="8 9" key="2">
    <citation type="journal article" date="2020" name="Proc. Natl. Acad. Sci. U.S.A.">
        <title>Structural basis for carotenoid cleavage by an archaeal carotenoid dioxygenase.</title>
        <authorList>
            <person name="Daruwalla A."/>
            <person name="Zhang J."/>
            <person name="Lee H.J."/>
            <person name="Khadka N."/>
            <person name="Farquhar E.R."/>
            <person name="Shi W."/>
            <person name="von Lintig J."/>
            <person name="Kiser P.D."/>
        </authorList>
    </citation>
    <scope>X-RAY CRYSTALLOGRAPHY (2.30 ANGSTROMS) IN COMPLEX WITH FE(2+)</scope>
</reference>
<feature type="binding site" evidence="8">
    <location>
        <position position="289"/>
    </location>
    <ligand>
        <name>Fe(2+)</name>
        <dbReference type="ChEBI" id="CHEBI:29033"/>
    </ligand>
</feature>
<keyword evidence="4" id="KW-0560">Oxidoreductase</keyword>
<comment type="cofactor">
    <cofactor evidence="1">
        <name>Fe(2+)</name>
        <dbReference type="ChEBI" id="CHEBI:29033"/>
    </cofactor>
</comment>
<evidence type="ECO:0007829" key="8">
    <source>
        <dbReference type="PDB" id="6VCF"/>
    </source>
</evidence>
<evidence type="ECO:0000256" key="1">
    <source>
        <dbReference type="ARBA" id="ARBA00001954"/>
    </source>
</evidence>
<dbReference type="PDB" id="6VCH">
    <property type="method" value="X-ray"/>
    <property type="resolution" value="2.35 A"/>
    <property type="chains" value="A/B/C/D/E/F=1-472"/>
</dbReference>
<dbReference type="PDB" id="6VCF">
    <property type="method" value="X-ray"/>
    <property type="resolution" value="2.69 A"/>
    <property type="chains" value="A/B/C/D/E/F=1-472"/>
</dbReference>
<evidence type="ECO:0000256" key="3">
    <source>
        <dbReference type="ARBA" id="ARBA00022723"/>
    </source>
</evidence>
<dbReference type="InterPro" id="IPR004294">
    <property type="entry name" value="Carotenoid_Oase"/>
</dbReference>
<feature type="binding site" evidence="8">
    <location>
        <position position="467"/>
    </location>
    <ligand>
        <name>Fe(2+)</name>
        <dbReference type="ChEBI" id="CHEBI:29033"/>
    </ligand>
</feature>
<dbReference type="GO" id="GO:0016121">
    <property type="term" value="P:carotene catabolic process"/>
    <property type="evidence" value="ECO:0007669"/>
    <property type="project" value="TreeGrafter"/>
</dbReference>
<proteinExistence type="evidence at protein level"/>
<feature type="binding site" evidence="8">
    <location>
        <position position="172"/>
    </location>
    <ligand>
        <name>Fe(2+)</name>
        <dbReference type="ChEBI" id="CHEBI:29033"/>
    </ligand>
</feature>
<evidence type="ECO:0000256" key="5">
    <source>
        <dbReference type="ARBA" id="ARBA00023004"/>
    </source>
</evidence>
<dbReference type="Proteomes" id="UP000196239">
    <property type="component" value="Chromosome 1"/>
</dbReference>
<keyword evidence="7" id="KW-1185">Reference proteome</keyword>
<name>A0A128A3G4_9ARCH</name>
<dbReference type="KEGG" id="ndv:NDEV_1113"/>
<keyword evidence="5" id="KW-0408">Iron</keyword>
<evidence type="ECO:0000256" key="2">
    <source>
        <dbReference type="ARBA" id="ARBA00006787"/>
    </source>
</evidence>
<evidence type="ECO:0007829" key="9">
    <source>
        <dbReference type="PDB" id="6VCG"/>
    </source>
</evidence>
<dbReference type="GO" id="GO:0046872">
    <property type="term" value="F:metal ion binding"/>
    <property type="evidence" value="ECO:0007669"/>
    <property type="project" value="UniProtKB-KW"/>
</dbReference>
<dbReference type="EMBL" id="LN890280">
    <property type="protein sequence ID" value="CUR51878.1"/>
    <property type="molecule type" value="Genomic_DNA"/>
</dbReference>
<keyword evidence="3 8" id="KW-0479">Metal-binding</keyword>
<dbReference type="SMR" id="A0A128A3G4"/>
<dbReference type="GO" id="GO:0010436">
    <property type="term" value="F:carotenoid dioxygenase activity"/>
    <property type="evidence" value="ECO:0007669"/>
    <property type="project" value="TreeGrafter"/>
</dbReference>
<evidence type="ECO:0000313" key="6">
    <source>
        <dbReference type="EMBL" id="CUR51878.1"/>
    </source>
</evidence>
<keyword evidence="8 9" id="KW-0002">3D-structure</keyword>
<comment type="similarity">
    <text evidence="2">Belongs to the carotenoid oxygenase family.</text>
</comment>
<dbReference type="PDB" id="6VCG">
    <property type="method" value="X-ray"/>
    <property type="resolution" value="2.30 A"/>
    <property type="chains" value="A/B/C/D/E/F=1-472"/>
</dbReference>
<dbReference type="PANTHER" id="PTHR10543:SF24">
    <property type="entry name" value="CAROTENOID ISOMEROOXYGENASE"/>
    <property type="match status" value="1"/>
</dbReference>
<gene>
    <name evidence="6" type="ORF">NDEV_1113</name>
</gene>
<evidence type="ECO:0000256" key="4">
    <source>
        <dbReference type="ARBA" id="ARBA00023002"/>
    </source>
</evidence>
<organism evidence="6 7">
    <name type="scientific">Nitrosotalea devaniterrae</name>
    <dbReference type="NCBI Taxonomy" id="1078905"/>
    <lineage>
        <taxon>Archaea</taxon>
        <taxon>Nitrososphaerota</taxon>
        <taxon>Nitrososphaeria</taxon>
        <taxon>Nitrosotaleales</taxon>
        <taxon>Nitrosotaleaceae</taxon>
        <taxon>Nitrosotalea</taxon>
    </lineage>
</organism>
<keyword evidence="6" id="KW-0223">Dioxygenase</keyword>
<dbReference type="PANTHER" id="PTHR10543">
    <property type="entry name" value="BETA-CAROTENE DIOXYGENASE"/>
    <property type="match status" value="1"/>
</dbReference>
<sequence>MAYTVTNKFQLGFSTLSEELDLESLQVKGTIPKWLSGTLIRNGPAKFEVGKEKFQHWFDGLAMLHKFSFKEGKVSYANKFLESKAYQSARDTDKISYREFATDPCRSIFKRVSSMFSTKFTDNANVNVTKIAERFVAMTETPLPVEFDINTLKTVGVFAYDDKIESGLTTAHPHYDFVKNELVNYATKISRSSNYNVYKIADKTNHRNLIGSIPVEEPAYMHSFAMTENYVVLVEYPFVVKPLDLLLSGKPFIENFSWKPENGTRFIIVNRQNGNLVGTYKSDAFFAFHHVNAFEKQEEIFVDIIAYQDSSIVNALYLDILRGQKTDTIPTSHIRRYRIPLSGGQVEYEMLSSEAVELPRINYKQYNTKDYRFVYGISTYSASDFANQLVKIDILRKSSKIWSEKDCYPGEPVFVGAPDATKEDEGLILSAVLDATNAKSFLLILDATTFEEVARAEVPHHIPFGFHGNYFE</sequence>
<dbReference type="AlphaFoldDB" id="A0A128A3G4"/>
<reference evidence="7" key="1">
    <citation type="submission" date="2015-10" db="EMBL/GenBank/DDBJ databases">
        <authorList>
            <person name="Lehtovirta-Morley L.E."/>
            <person name="Vieille C."/>
        </authorList>
    </citation>
    <scope>NUCLEOTIDE SEQUENCE [LARGE SCALE GENOMIC DNA]</scope>
</reference>
<evidence type="ECO:0000313" key="7">
    <source>
        <dbReference type="Proteomes" id="UP000196239"/>
    </source>
</evidence>
<accession>A0A128A3G4</accession>
<dbReference type="Pfam" id="PF03055">
    <property type="entry name" value="RPE65"/>
    <property type="match status" value="1"/>
</dbReference>
<protein>
    <submittedName>
        <fullName evidence="6">Putative dioxygenase</fullName>
    </submittedName>
</protein>